<dbReference type="AlphaFoldDB" id="U9UNY9"/>
<proteinExistence type="predicted"/>
<gene>
    <name evidence="1" type="ORF">GLOINDRAFT_179</name>
</gene>
<protein>
    <submittedName>
        <fullName evidence="1">Uncharacterized protein</fullName>
    </submittedName>
</protein>
<organism evidence="1">
    <name type="scientific">Rhizophagus irregularis (strain DAOM 181602 / DAOM 197198 / MUCL 43194)</name>
    <name type="common">Arbuscular mycorrhizal fungus</name>
    <name type="synonym">Glomus intraradices</name>
    <dbReference type="NCBI Taxonomy" id="747089"/>
    <lineage>
        <taxon>Eukaryota</taxon>
        <taxon>Fungi</taxon>
        <taxon>Fungi incertae sedis</taxon>
        <taxon>Mucoromycota</taxon>
        <taxon>Glomeromycotina</taxon>
        <taxon>Glomeromycetes</taxon>
        <taxon>Glomerales</taxon>
        <taxon>Glomeraceae</taxon>
        <taxon>Rhizophagus</taxon>
    </lineage>
</organism>
<reference evidence="1" key="1">
    <citation type="submission" date="2013-07" db="EMBL/GenBank/DDBJ databases">
        <title>The genome of an arbuscular mycorrhizal fungus provides insights into the evolution of the oldest plant symbiosis.</title>
        <authorList>
            <consortium name="DOE Joint Genome Institute"/>
            <person name="Tisserant E."/>
            <person name="Malbreil M."/>
            <person name="Kuo A."/>
            <person name="Kohler A."/>
            <person name="Symeonidi A."/>
            <person name="Balestrini R."/>
            <person name="Charron P."/>
            <person name="Duensing N."/>
            <person name="Frei-dit-Frey N."/>
            <person name="Gianinazzi-Pearson V."/>
            <person name="Gilbert B."/>
            <person name="Handa Y."/>
            <person name="Hijri M."/>
            <person name="Kaul R."/>
            <person name="Kawaguchi M."/>
            <person name="Krajinski F."/>
            <person name="Lammers P."/>
            <person name="Lapierre D."/>
            <person name="Masclaux F.G."/>
            <person name="Murat C."/>
            <person name="Morin E."/>
            <person name="Ndikumana S."/>
            <person name="Pagni M."/>
            <person name="Petitpierre D."/>
            <person name="Requena N."/>
            <person name="Rosikiewicz P."/>
            <person name="Riley R."/>
            <person name="Saito K."/>
            <person name="San Clemente H."/>
            <person name="Shapiro H."/>
            <person name="van Tuinen D."/>
            <person name="Becard G."/>
            <person name="Bonfante P."/>
            <person name="Paszkowski U."/>
            <person name="Shachar-Hill Y."/>
            <person name="Young J.P."/>
            <person name="Sanders I.R."/>
            <person name="Henrissat B."/>
            <person name="Rensing S.A."/>
            <person name="Grigoriev I.V."/>
            <person name="Corradi N."/>
            <person name="Roux C."/>
            <person name="Martin F."/>
        </authorList>
    </citation>
    <scope>NUCLEOTIDE SEQUENCE</scope>
    <source>
        <strain evidence="1">DAOM 197198</strain>
    </source>
</reference>
<dbReference type="HOGENOM" id="CLU_2672319_0_0_1"/>
<name>U9UNY9_RHIID</name>
<accession>U9UNY9</accession>
<sequence>MLDVAKGLALGPAKTLTKFIEGLGQKLRHYSSYKTLDDLKEMLLFEDIDDDETLMMVYFLDLAKLESAFQTNKKK</sequence>
<evidence type="ECO:0000313" key="1">
    <source>
        <dbReference type="EMBL" id="ESA22090.1"/>
    </source>
</evidence>
<dbReference type="EMBL" id="KI275882">
    <property type="protein sequence ID" value="ESA22090.1"/>
    <property type="molecule type" value="Genomic_DNA"/>
</dbReference>